<sequence>MRTPLMSSQRRVKPPSLRTPRRAATEAENIHGAALMLIAMTAFACNDATMKYLSQTLPLYEAIALRGILVMLALPLIFLGRGGVDLRVPRADWLPLALRTFGEVSSTLLFLNALHHMPIGELSAIMQALPLMVMLAAAVFFGEPLGWRRMAAVIVGLLGVLLILRPGSMSFTVWSMVALGSVLGVVLRDMVTRIFTPGLKSNTIAFYASLAVTLSAILIPSEPWRLPHVGESGLLVLNAALLALGYLTVVATMRVGDVGFVAPFRYTSLVVAMILGAVIFGERPGFWTLTGASLVVAAGLYSIWRERRLSRSGAI</sequence>
<organism evidence="9 10">
    <name type="scientific">Paracoccus suum</name>
    <dbReference type="NCBI Taxonomy" id="2259340"/>
    <lineage>
        <taxon>Bacteria</taxon>
        <taxon>Pseudomonadati</taxon>
        <taxon>Pseudomonadota</taxon>
        <taxon>Alphaproteobacteria</taxon>
        <taxon>Rhodobacterales</taxon>
        <taxon>Paracoccaceae</taxon>
        <taxon>Paracoccus</taxon>
    </lineage>
</organism>
<dbReference type="PANTHER" id="PTHR22911">
    <property type="entry name" value="ACYL-MALONYL CONDENSING ENZYME-RELATED"/>
    <property type="match status" value="1"/>
</dbReference>
<evidence type="ECO:0000256" key="6">
    <source>
        <dbReference type="SAM" id="MobiDB-lite"/>
    </source>
</evidence>
<feature type="transmembrane region" description="Helical" evidence="7">
    <location>
        <begin position="149"/>
        <end position="165"/>
    </location>
</feature>
<dbReference type="PANTHER" id="PTHR22911:SF6">
    <property type="entry name" value="SOLUTE CARRIER FAMILY 35 MEMBER G1"/>
    <property type="match status" value="1"/>
</dbReference>
<dbReference type="AlphaFoldDB" id="A0A344PIZ7"/>
<accession>A0A344PIZ7</accession>
<feature type="transmembrane region" description="Helical" evidence="7">
    <location>
        <begin position="263"/>
        <end position="280"/>
    </location>
</feature>
<proteinExistence type="inferred from homology"/>
<keyword evidence="10" id="KW-1185">Reference proteome</keyword>
<dbReference type="InterPro" id="IPR037185">
    <property type="entry name" value="EmrE-like"/>
</dbReference>
<feature type="transmembrane region" description="Helical" evidence="7">
    <location>
        <begin position="122"/>
        <end position="142"/>
    </location>
</feature>
<dbReference type="EMBL" id="CP030918">
    <property type="protein sequence ID" value="AXC49352.1"/>
    <property type="molecule type" value="Genomic_DNA"/>
</dbReference>
<keyword evidence="3 7" id="KW-0812">Transmembrane</keyword>
<dbReference type="SUPFAM" id="SSF103481">
    <property type="entry name" value="Multidrug resistance efflux transporter EmrE"/>
    <property type="match status" value="2"/>
</dbReference>
<evidence type="ECO:0000256" key="2">
    <source>
        <dbReference type="ARBA" id="ARBA00009853"/>
    </source>
</evidence>
<dbReference type="Pfam" id="PF00892">
    <property type="entry name" value="EamA"/>
    <property type="match status" value="2"/>
</dbReference>
<evidence type="ECO:0000256" key="1">
    <source>
        <dbReference type="ARBA" id="ARBA00004141"/>
    </source>
</evidence>
<evidence type="ECO:0000313" key="9">
    <source>
        <dbReference type="EMBL" id="AXC49352.1"/>
    </source>
</evidence>
<evidence type="ECO:0000256" key="4">
    <source>
        <dbReference type="ARBA" id="ARBA00022989"/>
    </source>
</evidence>
<feature type="domain" description="EamA" evidence="8">
    <location>
        <begin position="174"/>
        <end position="298"/>
    </location>
</feature>
<dbReference type="Proteomes" id="UP000252023">
    <property type="component" value="Chromosome"/>
</dbReference>
<dbReference type="GO" id="GO:0016020">
    <property type="term" value="C:membrane"/>
    <property type="evidence" value="ECO:0007669"/>
    <property type="project" value="UniProtKB-SubCell"/>
</dbReference>
<dbReference type="Gene3D" id="1.10.3730.20">
    <property type="match status" value="1"/>
</dbReference>
<keyword evidence="5 7" id="KW-0472">Membrane</keyword>
<gene>
    <name evidence="9" type="ORF">DRW48_06305</name>
</gene>
<keyword evidence="4 7" id="KW-1133">Transmembrane helix</keyword>
<comment type="similarity">
    <text evidence="2">Belongs to the drug/metabolite transporter (DMT) superfamily. 10 TMS drug/metabolite exporter (DME) (TC 2.A.7.3) family.</text>
</comment>
<feature type="transmembrane region" description="Helical" evidence="7">
    <location>
        <begin position="233"/>
        <end position="251"/>
    </location>
</feature>
<evidence type="ECO:0000256" key="5">
    <source>
        <dbReference type="ARBA" id="ARBA00023136"/>
    </source>
</evidence>
<feature type="transmembrane region" description="Helical" evidence="7">
    <location>
        <begin position="286"/>
        <end position="304"/>
    </location>
</feature>
<dbReference type="InterPro" id="IPR000620">
    <property type="entry name" value="EamA_dom"/>
</dbReference>
<reference evidence="10" key="1">
    <citation type="submission" date="2018-07" db="EMBL/GenBank/DDBJ databases">
        <title>Genome sequencing of Paracoccus sp. SC2-6.</title>
        <authorList>
            <person name="Heo J."/>
            <person name="Kim S.-J."/>
            <person name="Kwon S.-W."/>
        </authorList>
    </citation>
    <scope>NUCLEOTIDE SEQUENCE [LARGE SCALE GENOMIC DNA]</scope>
    <source>
        <strain evidence="10">SC2-6</strain>
    </source>
</reference>
<feature type="region of interest" description="Disordered" evidence="6">
    <location>
        <begin position="1"/>
        <end position="23"/>
    </location>
</feature>
<evidence type="ECO:0000313" key="10">
    <source>
        <dbReference type="Proteomes" id="UP000252023"/>
    </source>
</evidence>
<evidence type="ECO:0000256" key="7">
    <source>
        <dbReference type="SAM" id="Phobius"/>
    </source>
</evidence>
<dbReference type="OrthoDB" id="7165334at2"/>
<dbReference type="RefSeq" id="WP_114075671.1">
    <property type="nucleotide sequence ID" value="NZ_CP030918.1"/>
</dbReference>
<feature type="transmembrane region" description="Helical" evidence="7">
    <location>
        <begin position="63"/>
        <end position="84"/>
    </location>
</feature>
<comment type="subcellular location">
    <subcellularLocation>
        <location evidence="1">Membrane</location>
        <topology evidence="1">Multi-pass membrane protein</topology>
    </subcellularLocation>
</comment>
<feature type="transmembrane region" description="Helical" evidence="7">
    <location>
        <begin position="203"/>
        <end position="221"/>
    </location>
</feature>
<dbReference type="KEGG" id="pars:DRW48_06305"/>
<evidence type="ECO:0000256" key="3">
    <source>
        <dbReference type="ARBA" id="ARBA00022692"/>
    </source>
</evidence>
<feature type="transmembrane region" description="Helical" evidence="7">
    <location>
        <begin position="171"/>
        <end position="191"/>
    </location>
</feature>
<protein>
    <submittedName>
        <fullName evidence="9">DMT family transporter</fullName>
    </submittedName>
</protein>
<feature type="domain" description="EamA" evidence="8">
    <location>
        <begin position="32"/>
        <end position="164"/>
    </location>
</feature>
<name>A0A344PIZ7_9RHOB</name>
<evidence type="ECO:0000259" key="8">
    <source>
        <dbReference type="Pfam" id="PF00892"/>
    </source>
</evidence>